<feature type="binding site" evidence="9">
    <location>
        <position position="280"/>
    </location>
    <ligand>
        <name>NADPH</name>
        <dbReference type="ChEBI" id="CHEBI:57783"/>
    </ligand>
</feature>
<evidence type="ECO:0000256" key="4">
    <source>
        <dbReference type="ARBA" id="ARBA00023002"/>
    </source>
</evidence>
<evidence type="ECO:0000256" key="5">
    <source>
        <dbReference type="ARBA" id="ARBA00023027"/>
    </source>
</evidence>
<evidence type="ECO:0000256" key="11">
    <source>
        <dbReference type="PIRSR" id="PIRSR000114-2"/>
    </source>
</evidence>
<comment type="catalytic activity">
    <reaction evidence="9">
        <text>sn-glycerol 3-phosphate + NAD(+) = dihydroxyacetone phosphate + NADH + H(+)</text>
        <dbReference type="Rhea" id="RHEA:11092"/>
        <dbReference type="ChEBI" id="CHEBI:15378"/>
        <dbReference type="ChEBI" id="CHEBI:57540"/>
        <dbReference type="ChEBI" id="CHEBI:57597"/>
        <dbReference type="ChEBI" id="CHEBI:57642"/>
        <dbReference type="ChEBI" id="CHEBI:57945"/>
        <dbReference type="EC" id="1.1.1.94"/>
    </reaction>
</comment>
<feature type="binding site" evidence="9">
    <location>
        <position position="137"/>
    </location>
    <ligand>
        <name>sn-glycerol 3-phosphate</name>
        <dbReference type="ChEBI" id="CHEBI:57597"/>
    </ligand>
</feature>
<dbReference type="RefSeq" id="WP_013942567.1">
    <property type="nucleotide sequence ID" value="NC_015713.1"/>
</dbReference>
<feature type="binding site" evidence="9">
    <location>
        <position position="243"/>
    </location>
    <ligand>
        <name>sn-glycerol 3-phosphate</name>
        <dbReference type="ChEBI" id="CHEBI:57597"/>
    </ligand>
</feature>
<evidence type="ECO:0000256" key="6">
    <source>
        <dbReference type="ARBA" id="ARBA00023098"/>
    </source>
</evidence>
<dbReference type="EMBL" id="FR872582">
    <property type="protein sequence ID" value="CCB88100.1"/>
    <property type="molecule type" value="Genomic_DNA"/>
</dbReference>
<comment type="catalytic activity">
    <reaction evidence="9 14">
        <text>sn-glycerol 3-phosphate + NADP(+) = dihydroxyacetone phosphate + NADPH + H(+)</text>
        <dbReference type="Rhea" id="RHEA:11096"/>
        <dbReference type="ChEBI" id="CHEBI:15378"/>
        <dbReference type="ChEBI" id="CHEBI:57597"/>
        <dbReference type="ChEBI" id="CHEBI:57642"/>
        <dbReference type="ChEBI" id="CHEBI:57783"/>
        <dbReference type="ChEBI" id="CHEBI:58349"/>
        <dbReference type="EC" id="1.1.1.94"/>
    </reaction>
</comment>
<evidence type="ECO:0000313" key="18">
    <source>
        <dbReference type="Proteomes" id="UP000000496"/>
    </source>
</evidence>
<dbReference type="Pfam" id="PF07479">
    <property type="entry name" value="NAD_Gly3P_dh_C"/>
    <property type="match status" value="1"/>
</dbReference>
<feature type="binding site" evidence="9">
    <location>
        <position position="278"/>
    </location>
    <ligand>
        <name>NADPH</name>
        <dbReference type="ChEBI" id="CHEBI:57783"/>
    </ligand>
</feature>
<evidence type="ECO:0000256" key="3">
    <source>
        <dbReference type="ARBA" id="ARBA00022857"/>
    </source>
</evidence>
<feature type="active site" description="Proton acceptor" evidence="9 10">
    <location>
        <position position="190"/>
    </location>
</feature>
<feature type="binding site" evidence="9">
    <location>
        <position position="254"/>
    </location>
    <ligand>
        <name>NADPH</name>
        <dbReference type="ChEBI" id="CHEBI:57783"/>
    </ligand>
</feature>
<evidence type="ECO:0000256" key="12">
    <source>
        <dbReference type="PIRSR" id="PIRSR000114-3"/>
    </source>
</evidence>
<dbReference type="NCBIfam" id="NF000940">
    <property type="entry name" value="PRK00094.1-2"/>
    <property type="match status" value="1"/>
</dbReference>
<dbReference type="InterPro" id="IPR036291">
    <property type="entry name" value="NAD(P)-bd_dom_sf"/>
</dbReference>
<dbReference type="GO" id="GO:0005975">
    <property type="term" value="P:carbohydrate metabolic process"/>
    <property type="evidence" value="ECO:0007669"/>
    <property type="project" value="InterPro"/>
</dbReference>
<dbReference type="GO" id="GO:0008654">
    <property type="term" value="P:phospholipid biosynthetic process"/>
    <property type="evidence" value="ECO:0007669"/>
    <property type="project" value="UniProtKB-KW"/>
</dbReference>
<gene>
    <name evidence="9 17" type="primary">gpsA</name>
    <name evidence="17" type="ordered locus">SNE_A02230</name>
</gene>
<feature type="binding site" evidence="9">
    <location>
        <position position="135"/>
    </location>
    <ligand>
        <name>sn-glycerol 3-phosphate</name>
        <dbReference type="ChEBI" id="CHEBI:57597"/>
    </ligand>
</feature>
<dbReference type="AlphaFoldDB" id="F8L5V8"/>
<dbReference type="GO" id="GO:0051287">
    <property type="term" value="F:NAD binding"/>
    <property type="evidence" value="ECO:0007669"/>
    <property type="project" value="InterPro"/>
</dbReference>
<feature type="binding site" evidence="9">
    <location>
        <position position="255"/>
    </location>
    <ligand>
        <name>sn-glycerol 3-phosphate</name>
        <dbReference type="ChEBI" id="CHEBI:57597"/>
    </ligand>
</feature>
<dbReference type="GO" id="GO:0006650">
    <property type="term" value="P:glycerophospholipid metabolic process"/>
    <property type="evidence" value="ECO:0007669"/>
    <property type="project" value="UniProtKB-UniRule"/>
</dbReference>
<feature type="domain" description="Glycerol-3-phosphate dehydrogenase NAD-dependent N-terminal" evidence="15">
    <location>
        <begin position="2"/>
        <end position="158"/>
    </location>
</feature>
<keyword evidence="8 9" id="KW-1208">Phospholipid metabolism</keyword>
<keyword evidence="2 9" id="KW-0444">Lipid biosynthesis</keyword>
<keyword evidence="9" id="KW-0547">Nucleotide-binding</keyword>
<dbReference type="GO" id="GO:0005829">
    <property type="term" value="C:cytosol"/>
    <property type="evidence" value="ECO:0007669"/>
    <property type="project" value="TreeGrafter"/>
</dbReference>
<dbReference type="SUPFAM" id="SSF48179">
    <property type="entry name" value="6-phosphogluconate dehydrogenase C-terminal domain-like"/>
    <property type="match status" value="1"/>
</dbReference>
<proteinExistence type="inferred from homology"/>
<feature type="binding site" evidence="9">
    <location>
        <position position="104"/>
    </location>
    <ligand>
        <name>NADPH</name>
        <dbReference type="ChEBI" id="CHEBI:57783"/>
    </ligand>
</feature>
<evidence type="ECO:0000256" key="10">
    <source>
        <dbReference type="PIRSR" id="PIRSR000114-1"/>
    </source>
</evidence>
<dbReference type="Proteomes" id="UP000000496">
    <property type="component" value="Chromosome gsn.131"/>
</dbReference>
<evidence type="ECO:0000256" key="7">
    <source>
        <dbReference type="ARBA" id="ARBA00023209"/>
    </source>
</evidence>
<dbReference type="STRING" id="331113.SNE_A02230"/>
<dbReference type="SUPFAM" id="SSF51735">
    <property type="entry name" value="NAD(P)-binding Rossmann-fold domains"/>
    <property type="match status" value="1"/>
</dbReference>
<feature type="binding site" evidence="9">
    <location>
        <position position="139"/>
    </location>
    <ligand>
        <name>NADPH</name>
        <dbReference type="ChEBI" id="CHEBI:57783"/>
    </ligand>
</feature>
<dbReference type="InterPro" id="IPR008927">
    <property type="entry name" value="6-PGluconate_DH-like_C_sf"/>
</dbReference>
<dbReference type="HAMAP" id="MF_00394">
    <property type="entry name" value="NAD_Glyc3P_dehydrog"/>
    <property type="match status" value="1"/>
</dbReference>
<evidence type="ECO:0000313" key="17">
    <source>
        <dbReference type="EMBL" id="CCB88100.1"/>
    </source>
</evidence>
<evidence type="ECO:0000256" key="13">
    <source>
        <dbReference type="RuleBase" id="RU000437"/>
    </source>
</evidence>
<keyword evidence="5 9" id="KW-0520">NAD</keyword>
<dbReference type="UniPathway" id="UPA00940"/>
<evidence type="ECO:0000259" key="16">
    <source>
        <dbReference type="Pfam" id="PF07479"/>
    </source>
</evidence>
<evidence type="ECO:0000256" key="14">
    <source>
        <dbReference type="RuleBase" id="RU000439"/>
    </source>
</evidence>
<keyword evidence="18" id="KW-1185">Reference proteome</keyword>
<keyword evidence="9" id="KW-0963">Cytoplasm</keyword>
<organism evidence="17 18">
    <name type="scientific">Simkania negevensis (strain ATCC VR-1471 / DSM 27360 / Z)</name>
    <dbReference type="NCBI Taxonomy" id="331113"/>
    <lineage>
        <taxon>Bacteria</taxon>
        <taxon>Pseudomonadati</taxon>
        <taxon>Chlamydiota</taxon>
        <taxon>Chlamydiia</taxon>
        <taxon>Parachlamydiales</taxon>
        <taxon>Simkaniaceae</taxon>
        <taxon>Simkania</taxon>
    </lineage>
</organism>
<dbReference type="GO" id="GO:0141153">
    <property type="term" value="F:glycerol-3-phosphate dehydrogenase (NADP+) activity"/>
    <property type="evidence" value="ECO:0007669"/>
    <property type="project" value="RHEA"/>
</dbReference>
<dbReference type="GO" id="GO:0046167">
    <property type="term" value="P:glycerol-3-phosphate biosynthetic process"/>
    <property type="evidence" value="ECO:0007669"/>
    <property type="project" value="UniProtKB-UniRule"/>
</dbReference>
<evidence type="ECO:0000256" key="2">
    <source>
        <dbReference type="ARBA" id="ARBA00022516"/>
    </source>
</evidence>
<comment type="subcellular location">
    <subcellularLocation>
        <location evidence="9">Cytoplasm</location>
    </subcellularLocation>
</comment>
<evidence type="ECO:0000259" key="15">
    <source>
        <dbReference type="Pfam" id="PF01210"/>
    </source>
</evidence>
<feature type="binding site" evidence="9">
    <location>
        <position position="11"/>
    </location>
    <ligand>
        <name>NADPH</name>
        <dbReference type="ChEBI" id="CHEBI:57783"/>
    </ligand>
</feature>
<dbReference type="KEGG" id="sng:SNE_A02230"/>
<dbReference type="PANTHER" id="PTHR11728:SF1">
    <property type="entry name" value="GLYCEROL-3-PHOSPHATE DEHYDROGENASE [NAD(+)] 2, CHLOROPLASTIC"/>
    <property type="match status" value="1"/>
</dbReference>
<dbReference type="InterPro" id="IPR013328">
    <property type="entry name" value="6PGD_dom2"/>
</dbReference>
<sequence length="332" mass="35729">MKIAYLGAGAWGFCLANLLAGKGYDVFLWTGNLSLADVLKRGETHPKLRDHKAEENLYLTTNLNEALEDADFIIESVTSKGLRPVLEMVKETGLTGPPLILTSKGIEQNTCLLMSEVAIEILGEEYKNRIGTISGPSLANEVMQKLPTSVVAAAYSPDLALQIVDLFSTPFFRVYPNDDVPGVSFGGAMKNIIAIACAISDGLGFGENTKAALMTRGLHEIRKLSIVKGCRPETLSGLSGMGDLCATCLSTLSRNYIFGKLLAEGLTPEEAREKIGMVVEGAYTCVSALQLSRKANVPVPITEAVYSIIYEGLNSKEAVEALLTRAVKQEHL</sequence>
<feature type="binding site" evidence="9">
    <location>
        <position position="253"/>
    </location>
    <ligand>
        <name>sn-glycerol 3-phosphate</name>
        <dbReference type="ChEBI" id="CHEBI:57597"/>
    </ligand>
</feature>
<dbReference type="InterPro" id="IPR006168">
    <property type="entry name" value="G3P_DH_NAD-dep"/>
</dbReference>
<feature type="domain" description="Glycerol-3-phosphate dehydrogenase NAD-dependent C-terminal" evidence="16">
    <location>
        <begin position="179"/>
        <end position="320"/>
    </location>
</feature>
<dbReference type="HOGENOM" id="CLU_033449_0_2_0"/>
<feature type="binding site" evidence="12">
    <location>
        <begin position="7"/>
        <end position="12"/>
    </location>
    <ligand>
        <name>NAD(+)</name>
        <dbReference type="ChEBI" id="CHEBI:57540"/>
    </ligand>
</feature>
<keyword evidence="7 9" id="KW-0594">Phospholipid biosynthesis</keyword>
<feature type="binding site" evidence="9">
    <location>
        <position position="190"/>
    </location>
    <ligand>
        <name>sn-glycerol 3-phosphate</name>
        <dbReference type="ChEBI" id="CHEBI:57597"/>
    </ligand>
</feature>
<feature type="binding site" evidence="12">
    <location>
        <position position="139"/>
    </location>
    <ligand>
        <name>NAD(+)</name>
        <dbReference type="ChEBI" id="CHEBI:57540"/>
    </ligand>
</feature>
<protein>
    <recommendedName>
        <fullName evidence="9">Glycerol-3-phosphate dehydrogenase [NAD(P)+]</fullName>
        <ecNumber evidence="9">1.1.1.94</ecNumber>
    </recommendedName>
    <alternativeName>
        <fullName evidence="9">NAD(P)(+)-dependent glycerol-3-phosphate dehydrogenase</fullName>
    </alternativeName>
    <alternativeName>
        <fullName evidence="9">NAD(P)H-dependent dihydroxyacetone-phosphate reductase</fullName>
    </alternativeName>
</protein>
<dbReference type="GO" id="GO:0046168">
    <property type="term" value="P:glycerol-3-phosphate catabolic process"/>
    <property type="evidence" value="ECO:0007669"/>
    <property type="project" value="InterPro"/>
</dbReference>
<reference evidence="17 18" key="1">
    <citation type="journal article" date="2011" name="Mol. Biol. Evol.">
        <title>Unity in variety--the pan-genome of the Chlamydiae.</title>
        <authorList>
            <person name="Collingro A."/>
            <person name="Tischler P."/>
            <person name="Weinmaier T."/>
            <person name="Penz T."/>
            <person name="Heinz E."/>
            <person name="Brunham R.C."/>
            <person name="Read T.D."/>
            <person name="Bavoil P.M."/>
            <person name="Sachse K."/>
            <person name="Kahane S."/>
            <person name="Friedman M.G."/>
            <person name="Rattei T."/>
            <person name="Myers G.S."/>
            <person name="Horn M."/>
        </authorList>
    </citation>
    <scope>NUCLEOTIDE SEQUENCE [LARGE SCALE GENOMIC DNA]</scope>
    <source>
        <strain evidence="18">ATCC VR-1471 / Z</strain>
    </source>
</reference>
<accession>F8L5V8</accession>
<feature type="binding site" evidence="11">
    <location>
        <position position="104"/>
    </location>
    <ligand>
        <name>substrate</name>
    </ligand>
</feature>
<dbReference type="Gene3D" id="1.10.1040.10">
    <property type="entry name" value="N-(1-d-carboxylethyl)-l-norvaline Dehydrogenase, domain 2"/>
    <property type="match status" value="1"/>
</dbReference>
<dbReference type="eggNOG" id="COG0240">
    <property type="taxonomic scope" value="Bacteria"/>
</dbReference>
<comment type="pathway">
    <text evidence="9">Membrane lipid metabolism; glycerophospholipid metabolism.</text>
</comment>
<dbReference type="PANTHER" id="PTHR11728">
    <property type="entry name" value="GLYCEROL-3-PHOSPHATE DEHYDROGENASE"/>
    <property type="match status" value="1"/>
</dbReference>
<comment type="function">
    <text evidence="9">Catalyzes the reduction of the glycolytic intermediate dihydroxyacetone phosphate (DHAP) to sn-glycerol 3-phosphate (G3P), the key precursor for phospholipid synthesis.</text>
</comment>
<feature type="binding site" evidence="12">
    <location>
        <position position="254"/>
    </location>
    <ligand>
        <name>NAD(+)</name>
        <dbReference type="ChEBI" id="CHEBI:57540"/>
    </ligand>
</feature>
<name>F8L5V8_SIMNZ</name>
<feature type="binding site" evidence="9">
    <location>
        <position position="254"/>
    </location>
    <ligand>
        <name>sn-glycerol 3-phosphate</name>
        <dbReference type="ChEBI" id="CHEBI:57597"/>
    </ligand>
</feature>
<dbReference type="OrthoDB" id="9812273at2"/>
<evidence type="ECO:0000256" key="1">
    <source>
        <dbReference type="ARBA" id="ARBA00011009"/>
    </source>
</evidence>
<dbReference type="FunFam" id="1.10.1040.10:FF:000001">
    <property type="entry name" value="Glycerol-3-phosphate dehydrogenase [NAD(P)+]"/>
    <property type="match status" value="1"/>
</dbReference>
<comment type="caution">
    <text evidence="9">Lacks conserved residue(s) required for the propagation of feature annotation.</text>
</comment>
<evidence type="ECO:0000256" key="8">
    <source>
        <dbReference type="ARBA" id="ARBA00023264"/>
    </source>
</evidence>
<keyword evidence="6 9" id="KW-0443">Lipid metabolism</keyword>
<comment type="similarity">
    <text evidence="1 9 13">Belongs to the NAD-dependent glycerol-3-phosphate dehydrogenase family.</text>
</comment>
<dbReference type="NCBIfam" id="NF000942">
    <property type="entry name" value="PRK00094.1-4"/>
    <property type="match status" value="1"/>
</dbReference>
<dbReference type="PRINTS" id="PR00077">
    <property type="entry name" value="GPDHDRGNASE"/>
</dbReference>
<evidence type="ECO:0000256" key="9">
    <source>
        <dbReference type="HAMAP-Rule" id="MF_00394"/>
    </source>
</evidence>
<dbReference type="InterPro" id="IPR011128">
    <property type="entry name" value="G3P_DH_NAD-dep_N"/>
</dbReference>
<dbReference type="GO" id="GO:0141152">
    <property type="term" value="F:glycerol-3-phosphate dehydrogenase (NAD+) activity"/>
    <property type="evidence" value="ECO:0007669"/>
    <property type="project" value="RHEA"/>
</dbReference>
<dbReference type="PIRSF" id="PIRSF000114">
    <property type="entry name" value="Glycerol-3-P_dh"/>
    <property type="match status" value="1"/>
</dbReference>
<dbReference type="Pfam" id="PF01210">
    <property type="entry name" value="NAD_Gly3P_dh_N"/>
    <property type="match status" value="1"/>
</dbReference>
<feature type="binding site" evidence="11">
    <location>
        <begin position="254"/>
        <end position="255"/>
    </location>
    <ligand>
        <name>substrate</name>
    </ligand>
</feature>
<keyword evidence="3 9" id="KW-0521">NADP</keyword>
<dbReference type="EC" id="1.1.1.94" evidence="9"/>
<keyword evidence="4 9" id="KW-0560">Oxidoreductase</keyword>
<dbReference type="InterPro" id="IPR006109">
    <property type="entry name" value="G3P_DH_NAD-dep_C"/>
</dbReference>
<feature type="binding site" evidence="9">
    <location>
        <position position="104"/>
    </location>
    <ligand>
        <name>sn-glycerol 3-phosphate</name>
        <dbReference type="ChEBI" id="CHEBI:57597"/>
    </ligand>
</feature>
<dbReference type="Gene3D" id="3.40.50.720">
    <property type="entry name" value="NAD(P)-binding Rossmann-like Domain"/>
    <property type="match status" value="1"/>
</dbReference>